<keyword evidence="2" id="KW-0812">Transmembrane</keyword>
<keyword evidence="2" id="KW-1133">Transmembrane helix</keyword>
<evidence type="ECO:0000259" key="3">
    <source>
        <dbReference type="Pfam" id="PF09687"/>
    </source>
</evidence>
<dbReference type="OMA" id="NINTCTE"/>
<dbReference type="RefSeq" id="XP_028542672.1">
    <property type="nucleotide sequence ID" value="XM_028686871.1"/>
</dbReference>
<organism evidence="4 5">
    <name type="scientific">Plasmodium gonderi</name>
    <dbReference type="NCBI Taxonomy" id="77519"/>
    <lineage>
        <taxon>Eukaryota</taxon>
        <taxon>Sar</taxon>
        <taxon>Alveolata</taxon>
        <taxon>Apicomplexa</taxon>
        <taxon>Aconoidasida</taxon>
        <taxon>Haemosporida</taxon>
        <taxon>Plasmodiidae</taxon>
        <taxon>Plasmodium</taxon>
        <taxon>Plasmodium (Plasmodium)</taxon>
    </lineage>
</organism>
<accession>A0A1Y1JI09</accession>
<evidence type="ECO:0000256" key="2">
    <source>
        <dbReference type="SAM" id="Phobius"/>
    </source>
</evidence>
<evidence type="ECO:0000313" key="5">
    <source>
        <dbReference type="Proteomes" id="UP000195521"/>
    </source>
</evidence>
<keyword evidence="5" id="KW-1185">Reference proteome</keyword>
<dbReference type="InterPro" id="IPR019111">
    <property type="entry name" value="PRESA_N"/>
</dbReference>
<dbReference type="Proteomes" id="UP000195521">
    <property type="component" value="Unassembled WGS sequence"/>
</dbReference>
<gene>
    <name evidence="4" type="ORF">PGO_062280</name>
</gene>
<sequence length="312" mass="36809">MKDIKKKKDFLLSIIPSLGNIAKGKISFQKLAKEKEYKLKNKKIISCIFSKSFFSALVLSLLYLLLQNINTCTENTYSQTHLKNRHSRILFEDIKLHLKKLRGNNSIEVGNNGFPHKHNNNKFGSSENVDDKSKDLKNKAVTYNNLKNDAGKQAIYNKNEIIFSCIDTDNCEEVTEDELNDKLDNIKGPVNGKTMHIVWKYVHKHVRLSFIRMQKETMNYCHLLAKNYNIPKEYEMKKCKYVDDKITNALLKKDNFDLKNIKDFAKEDFCARWEFLRYINLKRKSWGELRESTKEKWANYINNSFKNYKHKK</sequence>
<dbReference type="OrthoDB" id="380684at2759"/>
<comment type="caution">
    <text evidence="4">The sequence shown here is derived from an EMBL/GenBank/DDBJ whole genome shotgun (WGS) entry which is preliminary data.</text>
</comment>
<name>A0A1Y1JI09_PLAGO</name>
<keyword evidence="2" id="KW-0472">Membrane</keyword>
<feature type="domain" description="Plasmodium RESA N-terminal" evidence="3">
    <location>
        <begin position="174"/>
        <end position="297"/>
    </location>
</feature>
<feature type="region of interest" description="Disordered" evidence="1">
    <location>
        <begin position="110"/>
        <end position="134"/>
    </location>
</feature>
<reference evidence="5" key="1">
    <citation type="submission" date="2017-04" db="EMBL/GenBank/DDBJ databases">
        <title>Plasmodium gonderi genome.</title>
        <authorList>
            <person name="Arisue N."/>
            <person name="Honma H."/>
            <person name="Kawai S."/>
            <person name="Tougan T."/>
            <person name="Tanabe K."/>
            <person name="Horii T."/>
        </authorList>
    </citation>
    <scope>NUCLEOTIDE SEQUENCE [LARGE SCALE GENOMIC DNA]</scope>
    <source>
        <strain evidence="5">ATCC 30045</strain>
    </source>
</reference>
<dbReference type="Gene3D" id="6.10.280.180">
    <property type="entry name" value="Plasmodium RESA, N-terminal helical domain"/>
    <property type="match status" value="1"/>
</dbReference>
<evidence type="ECO:0000313" key="4">
    <source>
        <dbReference type="EMBL" id="GAW80083.1"/>
    </source>
</evidence>
<proteinExistence type="predicted"/>
<dbReference type="EMBL" id="BDQF01000007">
    <property type="protein sequence ID" value="GAW80083.1"/>
    <property type="molecule type" value="Genomic_DNA"/>
</dbReference>
<dbReference type="PANTHER" id="PTHR36193">
    <property type="entry name" value="PHISTB DOMAIN-CONTAINING RESA-LIKE PROTEIN 1"/>
    <property type="match status" value="1"/>
</dbReference>
<dbReference type="InterPro" id="IPR006526">
    <property type="entry name" value="Export_prot_PHISTa/b/c"/>
</dbReference>
<dbReference type="GeneID" id="39746796"/>
<feature type="transmembrane region" description="Helical" evidence="2">
    <location>
        <begin position="44"/>
        <end position="66"/>
    </location>
</feature>
<dbReference type="PANTHER" id="PTHR36193:SF23">
    <property type="entry name" value="PHISTB DOMAIN-CONTAINING RESA-LIKE PROTEIN 1"/>
    <property type="match status" value="1"/>
</dbReference>
<dbReference type="Pfam" id="PF09687">
    <property type="entry name" value="PRESAN"/>
    <property type="match status" value="1"/>
</dbReference>
<dbReference type="NCBIfam" id="TIGR01639">
    <property type="entry name" value="P_fal_TIGR01639"/>
    <property type="match status" value="1"/>
</dbReference>
<protein>
    <submittedName>
        <fullName evidence="4">Phist protein</fullName>
    </submittedName>
</protein>
<dbReference type="InterPro" id="IPR044885">
    <property type="entry name" value="PRESA_N_sf"/>
</dbReference>
<dbReference type="AlphaFoldDB" id="A0A1Y1JI09"/>
<evidence type="ECO:0000256" key="1">
    <source>
        <dbReference type="SAM" id="MobiDB-lite"/>
    </source>
</evidence>